<proteinExistence type="predicted"/>
<keyword evidence="2" id="KW-1185">Reference proteome</keyword>
<reference evidence="1" key="1">
    <citation type="submission" date="2021-05" db="EMBL/GenBank/DDBJ databases">
        <authorList>
            <person name="Pan Q."/>
            <person name="Jouanno E."/>
            <person name="Zahm M."/>
            <person name="Klopp C."/>
            <person name="Cabau C."/>
            <person name="Louis A."/>
            <person name="Berthelot C."/>
            <person name="Parey E."/>
            <person name="Roest Crollius H."/>
            <person name="Montfort J."/>
            <person name="Robinson-Rechavi M."/>
            <person name="Bouchez O."/>
            <person name="Lampietro C."/>
            <person name="Lopez Roques C."/>
            <person name="Donnadieu C."/>
            <person name="Postlethwait J."/>
            <person name="Bobe J."/>
            <person name="Dillon D."/>
            <person name="Chandos A."/>
            <person name="von Hippel F."/>
            <person name="Guiguen Y."/>
        </authorList>
    </citation>
    <scope>NUCLEOTIDE SEQUENCE</scope>
    <source>
        <strain evidence="1">YG-Jan2019</strain>
    </source>
</reference>
<gene>
    <name evidence="1" type="ORF">DPEC_G00163770</name>
</gene>
<evidence type="ECO:0000313" key="1">
    <source>
        <dbReference type="EMBL" id="KAJ8002901.1"/>
    </source>
</evidence>
<organism evidence="1 2">
    <name type="scientific">Dallia pectoralis</name>
    <name type="common">Alaska blackfish</name>
    <dbReference type="NCBI Taxonomy" id="75939"/>
    <lineage>
        <taxon>Eukaryota</taxon>
        <taxon>Metazoa</taxon>
        <taxon>Chordata</taxon>
        <taxon>Craniata</taxon>
        <taxon>Vertebrata</taxon>
        <taxon>Euteleostomi</taxon>
        <taxon>Actinopterygii</taxon>
        <taxon>Neopterygii</taxon>
        <taxon>Teleostei</taxon>
        <taxon>Protacanthopterygii</taxon>
        <taxon>Esociformes</taxon>
        <taxon>Umbridae</taxon>
        <taxon>Dallia</taxon>
    </lineage>
</organism>
<name>A0ACC2GHA9_DALPE</name>
<evidence type="ECO:0000313" key="2">
    <source>
        <dbReference type="Proteomes" id="UP001157502"/>
    </source>
</evidence>
<protein>
    <submittedName>
        <fullName evidence="1">Uncharacterized protein</fullName>
    </submittedName>
</protein>
<sequence>MHEFKVNEEERHKDKRVLGVEQNTEQPSSITLAGCTEATANPNEGRNFNPPCPWPRWRIKRKVTAAWISVAVGADRYTPPCLRGHGKHDGQIQMEGRLD</sequence>
<dbReference type="EMBL" id="CM055740">
    <property type="protein sequence ID" value="KAJ8002901.1"/>
    <property type="molecule type" value="Genomic_DNA"/>
</dbReference>
<comment type="caution">
    <text evidence="1">The sequence shown here is derived from an EMBL/GenBank/DDBJ whole genome shotgun (WGS) entry which is preliminary data.</text>
</comment>
<dbReference type="Proteomes" id="UP001157502">
    <property type="component" value="Chromosome 13"/>
</dbReference>
<accession>A0ACC2GHA9</accession>